<dbReference type="PANTHER" id="PTHR30582:SF33">
    <property type="entry name" value="EXPORTED PROTEIN"/>
    <property type="match status" value="1"/>
</dbReference>
<dbReference type="InterPro" id="IPR050979">
    <property type="entry name" value="LD-transpeptidase"/>
</dbReference>
<dbReference type="InterPro" id="IPR022029">
    <property type="entry name" value="YoaR-like_PG-bd"/>
</dbReference>
<dbReference type="InterPro" id="IPR005490">
    <property type="entry name" value="LD_TPept_cat_dom"/>
</dbReference>
<evidence type="ECO:0000313" key="10">
    <source>
        <dbReference type="Proteomes" id="UP001518925"/>
    </source>
</evidence>
<comment type="pathway">
    <text evidence="1 6">Cell wall biogenesis; peptidoglycan biosynthesis.</text>
</comment>
<evidence type="ECO:0000256" key="5">
    <source>
        <dbReference type="ARBA" id="ARBA00023316"/>
    </source>
</evidence>
<evidence type="ECO:0000256" key="3">
    <source>
        <dbReference type="ARBA" id="ARBA00022960"/>
    </source>
</evidence>
<keyword evidence="5 6" id="KW-0961">Cell wall biogenesis/degradation</keyword>
<proteinExistence type="predicted"/>
<dbReference type="Proteomes" id="UP001518925">
    <property type="component" value="Unassembled WGS sequence"/>
</dbReference>
<evidence type="ECO:0000256" key="6">
    <source>
        <dbReference type="PROSITE-ProRule" id="PRU01373"/>
    </source>
</evidence>
<evidence type="ECO:0000313" key="9">
    <source>
        <dbReference type="EMBL" id="MBM6616899.1"/>
    </source>
</evidence>
<keyword evidence="3 6" id="KW-0133">Cell shape</keyword>
<evidence type="ECO:0000256" key="1">
    <source>
        <dbReference type="ARBA" id="ARBA00004752"/>
    </source>
</evidence>
<feature type="domain" description="L,D-TPase catalytic" evidence="8">
    <location>
        <begin position="356"/>
        <end position="481"/>
    </location>
</feature>
<dbReference type="Pfam" id="PF03734">
    <property type="entry name" value="YkuD"/>
    <property type="match status" value="1"/>
</dbReference>
<dbReference type="SUPFAM" id="SSF141523">
    <property type="entry name" value="L,D-transpeptidase catalytic domain-like"/>
    <property type="match status" value="1"/>
</dbReference>
<organism evidence="9 10">
    <name type="scientific">Bacillus suaedaesalsae</name>
    <dbReference type="NCBI Taxonomy" id="2810349"/>
    <lineage>
        <taxon>Bacteria</taxon>
        <taxon>Bacillati</taxon>
        <taxon>Bacillota</taxon>
        <taxon>Bacilli</taxon>
        <taxon>Bacillales</taxon>
        <taxon>Bacillaceae</taxon>
        <taxon>Bacillus</taxon>
    </lineage>
</organism>
<keyword evidence="7" id="KW-0812">Transmembrane</keyword>
<feature type="active site" description="Proton donor/acceptor" evidence="6">
    <location>
        <position position="436"/>
    </location>
</feature>
<evidence type="ECO:0000256" key="2">
    <source>
        <dbReference type="ARBA" id="ARBA00022679"/>
    </source>
</evidence>
<keyword evidence="7" id="KW-0472">Membrane</keyword>
<dbReference type="Pfam" id="PF12229">
    <property type="entry name" value="PG_binding_4"/>
    <property type="match status" value="1"/>
</dbReference>
<reference evidence="9 10" key="1">
    <citation type="submission" date="2021-02" db="EMBL/GenBank/DDBJ databases">
        <title>Bacillus sp. RD4P76, an endophyte from a halophyte.</title>
        <authorList>
            <person name="Sun J.-Q."/>
        </authorList>
    </citation>
    <scope>NUCLEOTIDE SEQUENCE [LARGE SCALE GENOMIC DNA]</scope>
    <source>
        <strain evidence="9 10">RD4P76</strain>
    </source>
</reference>
<dbReference type="Gene3D" id="3.10.20.800">
    <property type="match status" value="1"/>
</dbReference>
<keyword evidence="7" id="KW-1133">Transmembrane helix</keyword>
<dbReference type="EMBL" id="JAFELM010000016">
    <property type="protein sequence ID" value="MBM6616899.1"/>
    <property type="molecule type" value="Genomic_DNA"/>
</dbReference>
<gene>
    <name evidence="9" type="ORF">JR050_04270</name>
</gene>
<dbReference type="RefSeq" id="WP_204202268.1">
    <property type="nucleotide sequence ID" value="NZ_JAFELM010000016.1"/>
</dbReference>
<name>A0ABS2DEK9_9BACI</name>
<dbReference type="InterPro" id="IPR038063">
    <property type="entry name" value="Transpep_catalytic_dom"/>
</dbReference>
<feature type="active site" description="Nucleophile" evidence="6">
    <location>
        <position position="457"/>
    </location>
</feature>
<dbReference type="PROSITE" id="PS52029">
    <property type="entry name" value="LD_TPASE"/>
    <property type="match status" value="1"/>
</dbReference>
<comment type="caution">
    <text evidence="9">The sequence shown here is derived from an EMBL/GenBank/DDBJ whole genome shotgun (WGS) entry which is preliminary data.</text>
</comment>
<keyword evidence="2" id="KW-0808">Transferase</keyword>
<evidence type="ECO:0000259" key="8">
    <source>
        <dbReference type="PROSITE" id="PS52029"/>
    </source>
</evidence>
<evidence type="ECO:0000256" key="7">
    <source>
        <dbReference type="SAM" id="Phobius"/>
    </source>
</evidence>
<dbReference type="CDD" id="cd16913">
    <property type="entry name" value="YkuD_like"/>
    <property type="match status" value="1"/>
</dbReference>
<keyword evidence="10" id="KW-1185">Reference proteome</keyword>
<dbReference type="InterPro" id="IPR038054">
    <property type="entry name" value="LD_TPept-like_central_sf"/>
</dbReference>
<dbReference type="PANTHER" id="PTHR30582">
    <property type="entry name" value="L,D-TRANSPEPTIDASE"/>
    <property type="match status" value="1"/>
</dbReference>
<feature type="transmembrane region" description="Helical" evidence="7">
    <location>
        <begin position="26"/>
        <end position="47"/>
    </location>
</feature>
<dbReference type="Gene3D" id="2.40.440.10">
    <property type="entry name" value="L,D-transpeptidase catalytic domain-like"/>
    <property type="match status" value="1"/>
</dbReference>
<dbReference type="SUPFAM" id="SSF143985">
    <property type="entry name" value="L,D-transpeptidase pre-catalytic domain-like"/>
    <property type="match status" value="1"/>
</dbReference>
<protein>
    <submittedName>
        <fullName evidence="9">L,D-transpeptidase family protein</fullName>
    </submittedName>
</protein>
<sequence length="481" mass="54489">MEITLKHESSTINQSRKRPSKWYKSWKFVTGSLFILLALIFGLVSIYQATHFNTNITINHIEVGGQTKDEALVRLQSSLLTNDIYIGNEKILDGKETKMQFTDSDLANLKDLLKSQKTVFPSFKKKNYTLYPGKEDPYRTVTMKAELKQKLITMNYSLSPPKDAQAILNQGKITIVKSTNGTQYDVPALLKEYDKQEYTSEIHMKSMYIQPIREDSLVIKNEEKKLQEFLNHTVDYKVQDQVYTLKANELIQNAIVTKDMQVSINPDTLQNKITEINHSRSTLGKDFTFKTHSGPLVSVKGQGYGWALDIESETSLVQEAFEKGEKSITAANVHGNGWNKEGYGYEAITNNGIGDTYAEVSIKEQRIWLYKEGKLVLTSNVVTGKQSTNQDTLKGVWYILYKRTPYTLTGSTAGNPNYEIDVDYWAPFTNSGQGFHDASWRSNWRSNAYLTAGSGGCVNVPPNVMRAVYNNLSVYEPVVIY</sequence>
<accession>A0ABS2DEK9</accession>
<keyword evidence="4 6" id="KW-0573">Peptidoglycan synthesis</keyword>
<evidence type="ECO:0000256" key="4">
    <source>
        <dbReference type="ARBA" id="ARBA00022984"/>
    </source>
</evidence>